<keyword evidence="2" id="KW-1185">Reference proteome</keyword>
<gene>
    <name evidence="1" type="ORF">Desaf_2522</name>
</gene>
<organism evidence="1 2">
    <name type="scientific">Desulfocurvibacter africanus subsp. africanus str. Walvis Bay</name>
    <dbReference type="NCBI Taxonomy" id="690850"/>
    <lineage>
        <taxon>Bacteria</taxon>
        <taxon>Pseudomonadati</taxon>
        <taxon>Thermodesulfobacteriota</taxon>
        <taxon>Desulfovibrionia</taxon>
        <taxon>Desulfovibrionales</taxon>
        <taxon>Desulfovibrionaceae</taxon>
        <taxon>Desulfocurvibacter</taxon>
    </lineage>
</organism>
<proteinExistence type="predicted"/>
<evidence type="ECO:0000313" key="2">
    <source>
        <dbReference type="Proteomes" id="UP000007844"/>
    </source>
</evidence>
<evidence type="ECO:0000313" key="1">
    <source>
        <dbReference type="EMBL" id="EGJ50844.1"/>
    </source>
</evidence>
<dbReference type="RefSeq" id="WP_014260539.1">
    <property type="nucleotide sequence ID" value="NC_016629.1"/>
</dbReference>
<protein>
    <submittedName>
        <fullName evidence="1">Uncharacterized protein</fullName>
    </submittedName>
</protein>
<name>F3YZ88_DESAF</name>
<dbReference type="HOGENOM" id="CLU_2733403_0_0_7"/>
<dbReference type="KEGG" id="daf:Desaf_2522"/>
<reference evidence="1 2" key="1">
    <citation type="journal article" date="2011" name="J. Bacteriol.">
        <title>Genome sequence of the mercury-methylating and pleomorphic Desulfovibrio africanus Strain Walvis Bay.</title>
        <authorList>
            <person name="Brown S.D."/>
            <person name="Wall J.D."/>
            <person name="Kucken A.M."/>
            <person name="Gilmour C.C."/>
            <person name="Podar M."/>
            <person name="Brandt C.C."/>
            <person name="Teshima H."/>
            <person name="Detter J.C."/>
            <person name="Han C.S."/>
            <person name="Land M.L."/>
            <person name="Lucas S."/>
            <person name="Han J."/>
            <person name="Pennacchio L."/>
            <person name="Nolan M."/>
            <person name="Pitluck S."/>
            <person name="Woyke T."/>
            <person name="Goodwin L."/>
            <person name="Palumbo A.V."/>
            <person name="Elias D.A."/>
        </authorList>
    </citation>
    <scope>NUCLEOTIDE SEQUENCE [LARGE SCALE GENOMIC DNA]</scope>
    <source>
        <strain evidence="1 2">Walvis Bay</strain>
    </source>
</reference>
<accession>F3YZ88</accession>
<dbReference type="STRING" id="690850.Desaf_2522"/>
<dbReference type="EMBL" id="CP003221">
    <property type="protein sequence ID" value="EGJ50844.1"/>
    <property type="molecule type" value="Genomic_DNA"/>
</dbReference>
<dbReference type="AlphaFoldDB" id="F3YZ88"/>
<sequence length="71" mass="7604">MAFTTWAALHQKMLDDLAAGNAIVGEYSIAGRILKYRSTDDFTRLLSYVEAKADAESGTGFGRTCAGQGGR</sequence>
<dbReference type="Proteomes" id="UP000007844">
    <property type="component" value="Chromosome"/>
</dbReference>